<proteinExistence type="predicted"/>
<keyword evidence="7 14" id="KW-0812">Transmembrane</keyword>
<keyword evidence="9 17" id="KW-0418">Kinase</keyword>
<evidence type="ECO:0000256" key="11">
    <source>
        <dbReference type="ARBA" id="ARBA00022989"/>
    </source>
</evidence>
<dbReference type="InterPro" id="IPR013767">
    <property type="entry name" value="PAS_fold"/>
</dbReference>
<dbReference type="GO" id="GO:0006355">
    <property type="term" value="P:regulation of DNA-templated transcription"/>
    <property type="evidence" value="ECO:0007669"/>
    <property type="project" value="InterPro"/>
</dbReference>
<dbReference type="Gene3D" id="3.30.565.10">
    <property type="entry name" value="Histidine kinase-like ATPase, C-terminal domain"/>
    <property type="match status" value="1"/>
</dbReference>
<dbReference type="InterPro" id="IPR000014">
    <property type="entry name" value="PAS"/>
</dbReference>
<feature type="domain" description="PAS" evidence="16">
    <location>
        <begin position="205"/>
        <end position="245"/>
    </location>
</feature>
<dbReference type="AlphaFoldDB" id="A0A1H0S9W0"/>
<evidence type="ECO:0000256" key="8">
    <source>
        <dbReference type="ARBA" id="ARBA00022741"/>
    </source>
</evidence>
<dbReference type="STRING" id="1090615.SAMN04515671_3955"/>
<dbReference type="PROSITE" id="PS50109">
    <property type="entry name" value="HIS_KIN"/>
    <property type="match status" value="1"/>
</dbReference>
<evidence type="ECO:0000256" key="6">
    <source>
        <dbReference type="ARBA" id="ARBA00022679"/>
    </source>
</evidence>
<dbReference type="SUPFAM" id="SSF55874">
    <property type="entry name" value="ATPase domain of HSP90 chaperone/DNA topoisomerase II/histidine kinase"/>
    <property type="match status" value="1"/>
</dbReference>
<dbReference type="InterPro" id="IPR039506">
    <property type="entry name" value="SPOB_a"/>
</dbReference>
<dbReference type="Pfam" id="PF14689">
    <property type="entry name" value="SPOB_a"/>
    <property type="match status" value="1"/>
</dbReference>
<evidence type="ECO:0000259" key="15">
    <source>
        <dbReference type="PROSITE" id="PS50109"/>
    </source>
</evidence>
<keyword evidence="10" id="KW-0067">ATP-binding</keyword>
<dbReference type="GO" id="GO:0005886">
    <property type="term" value="C:plasma membrane"/>
    <property type="evidence" value="ECO:0007669"/>
    <property type="project" value="UniProtKB-SubCell"/>
</dbReference>
<protein>
    <recommendedName>
        <fullName evidence="3">histidine kinase</fullName>
        <ecNumber evidence="3">2.7.13.3</ecNumber>
    </recommendedName>
</protein>
<dbReference type="PANTHER" id="PTHR43547">
    <property type="entry name" value="TWO-COMPONENT HISTIDINE KINASE"/>
    <property type="match status" value="1"/>
</dbReference>
<reference evidence="17 18" key="1">
    <citation type="submission" date="2016-10" db="EMBL/GenBank/DDBJ databases">
        <authorList>
            <person name="de Groot N.N."/>
        </authorList>
    </citation>
    <scope>NUCLEOTIDE SEQUENCE [LARGE SCALE GENOMIC DNA]</scope>
    <source>
        <strain evidence="18">P4-7,KCTC 19426,CECT 7604</strain>
    </source>
</reference>
<feature type="domain" description="Histidine kinase" evidence="15">
    <location>
        <begin position="416"/>
        <end position="521"/>
    </location>
</feature>
<evidence type="ECO:0000256" key="3">
    <source>
        <dbReference type="ARBA" id="ARBA00012438"/>
    </source>
</evidence>
<dbReference type="Pfam" id="PF00989">
    <property type="entry name" value="PAS"/>
    <property type="match status" value="1"/>
</dbReference>
<evidence type="ECO:0000256" key="5">
    <source>
        <dbReference type="ARBA" id="ARBA00022553"/>
    </source>
</evidence>
<keyword evidence="13 14" id="KW-0472">Membrane</keyword>
<dbReference type="Proteomes" id="UP000198741">
    <property type="component" value="Chromosome I"/>
</dbReference>
<evidence type="ECO:0000313" key="17">
    <source>
        <dbReference type="EMBL" id="SDP37956.1"/>
    </source>
</evidence>
<keyword evidence="18" id="KW-1185">Reference proteome</keyword>
<dbReference type="Gene3D" id="1.10.287.130">
    <property type="match status" value="1"/>
</dbReference>
<dbReference type="InterPro" id="IPR033463">
    <property type="entry name" value="sCache_3"/>
</dbReference>
<dbReference type="OrthoDB" id="9792686at2"/>
<dbReference type="InterPro" id="IPR035965">
    <property type="entry name" value="PAS-like_dom_sf"/>
</dbReference>
<keyword evidence="8" id="KW-0547">Nucleotide-binding</keyword>
<dbReference type="EC" id="2.7.13.3" evidence="3"/>
<evidence type="ECO:0000256" key="14">
    <source>
        <dbReference type="SAM" id="Phobius"/>
    </source>
</evidence>
<evidence type="ECO:0000256" key="9">
    <source>
        <dbReference type="ARBA" id="ARBA00022777"/>
    </source>
</evidence>
<keyword evidence="12" id="KW-0902">Two-component regulatory system</keyword>
<evidence type="ECO:0000256" key="10">
    <source>
        <dbReference type="ARBA" id="ARBA00022840"/>
    </source>
</evidence>
<dbReference type="Pfam" id="PF17203">
    <property type="entry name" value="sCache_3_2"/>
    <property type="match status" value="1"/>
</dbReference>
<evidence type="ECO:0000256" key="12">
    <source>
        <dbReference type="ARBA" id="ARBA00023012"/>
    </source>
</evidence>
<dbReference type="SMART" id="SM00387">
    <property type="entry name" value="HATPase_c"/>
    <property type="match status" value="1"/>
</dbReference>
<evidence type="ECO:0000256" key="1">
    <source>
        <dbReference type="ARBA" id="ARBA00000085"/>
    </source>
</evidence>
<dbReference type="GO" id="GO:0005524">
    <property type="term" value="F:ATP binding"/>
    <property type="evidence" value="ECO:0007669"/>
    <property type="project" value="UniProtKB-KW"/>
</dbReference>
<name>A0A1H0S9W0_9ACTN</name>
<accession>A0A1H0S9W0</accession>
<dbReference type="InterPro" id="IPR005467">
    <property type="entry name" value="His_kinase_dom"/>
</dbReference>
<dbReference type="InterPro" id="IPR036890">
    <property type="entry name" value="HATPase_C_sf"/>
</dbReference>
<keyword evidence="11 14" id="KW-1133">Transmembrane helix</keyword>
<dbReference type="GO" id="GO:0000155">
    <property type="term" value="F:phosphorelay sensor kinase activity"/>
    <property type="evidence" value="ECO:0007669"/>
    <property type="project" value="InterPro"/>
</dbReference>
<organism evidence="17 18">
    <name type="scientific">Nakamurella panacisegetis</name>
    <dbReference type="NCBI Taxonomy" id="1090615"/>
    <lineage>
        <taxon>Bacteria</taxon>
        <taxon>Bacillati</taxon>
        <taxon>Actinomycetota</taxon>
        <taxon>Actinomycetes</taxon>
        <taxon>Nakamurellales</taxon>
        <taxon>Nakamurellaceae</taxon>
        <taxon>Nakamurella</taxon>
    </lineage>
</organism>
<dbReference type="Gene3D" id="3.30.450.20">
    <property type="entry name" value="PAS domain"/>
    <property type="match status" value="2"/>
</dbReference>
<sequence>MRSIASWMLWSVVGVLVFTAVIGGVLETRQTSAALDREYEQQARVAASAVADIPEVRADLIARDPDHRLQSLAGRLQHDVGAAYVVITDAAGRRYSHPNPAMIGRYLEEPVQVLDGQTHVGINNGSLGRSANGKAPVFAPSGEVIGQVSVGVLETTVSAALASQVGSIATYLAIALALGVTLALLLARAMKRKTFGLELNEISSLLQEREAMLHGVREGVLGFDARGRVTVLNDEARRLLGLSTQVIGRPLTAEVPAGRLRDVLTGEVRGPDLVVLTDDSLLVVNHRAVVIAGRPAGSVVTLRDRTEMEGLIRELDSATGLAKALRAQEHEFANRLHVIGGLLDLQEFAEARSYVNGVVASGHTGTGEDLRARISPPIIAALLLAKQTIAAERDISLTIAEHSRLDLPSGPTAQNVMTVLGNLIDNGLDAVAQRPAPRAVEVTITDDEALTIVVQDNGPGIDAVHRQSIFDDGFSTKAAQSDRRRGIGLALVRRLVTRAGGSIVVNTGPGARFEVHLPKVGADR</sequence>
<dbReference type="InterPro" id="IPR029151">
    <property type="entry name" value="Sensor-like_sf"/>
</dbReference>
<dbReference type="SUPFAM" id="SSF55785">
    <property type="entry name" value="PYP-like sensor domain (PAS domain)"/>
    <property type="match status" value="1"/>
</dbReference>
<keyword evidence="5" id="KW-0597">Phosphoprotein</keyword>
<evidence type="ECO:0000313" key="18">
    <source>
        <dbReference type="Proteomes" id="UP000198741"/>
    </source>
</evidence>
<comment type="catalytic activity">
    <reaction evidence="1">
        <text>ATP + protein L-histidine = ADP + protein N-phospho-L-histidine.</text>
        <dbReference type="EC" id="2.7.13.3"/>
    </reaction>
</comment>
<gene>
    <name evidence="17" type="ORF">SAMN04515671_3955</name>
</gene>
<dbReference type="EMBL" id="LT629710">
    <property type="protein sequence ID" value="SDP37956.1"/>
    <property type="molecule type" value="Genomic_DNA"/>
</dbReference>
<evidence type="ECO:0000256" key="7">
    <source>
        <dbReference type="ARBA" id="ARBA00022692"/>
    </source>
</evidence>
<dbReference type="PROSITE" id="PS50112">
    <property type="entry name" value="PAS"/>
    <property type="match status" value="1"/>
</dbReference>
<evidence type="ECO:0000256" key="4">
    <source>
        <dbReference type="ARBA" id="ARBA00022475"/>
    </source>
</evidence>
<dbReference type="PRINTS" id="PR00344">
    <property type="entry name" value="BCTRLSENSOR"/>
</dbReference>
<feature type="transmembrane region" description="Helical" evidence="14">
    <location>
        <begin position="168"/>
        <end position="187"/>
    </location>
</feature>
<dbReference type="InterPro" id="IPR004358">
    <property type="entry name" value="Sig_transdc_His_kin-like_C"/>
</dbReference>
<dbReference type="InterPro" id="IPR016120">
    <property type="entry name" value="Sig_transdc_His_kin_SpoOB"/>
</dbReference>
<dbReference type="SUPFAM" id="SSF103190">
    <property type="entry name" value="Sensory domain-like"/>
    <property type="match status" value="1"/>
</dbReference>
<dbReference type="Pfam" id="PF02518">
    <property type="entry name" value="HATPase_c"/>
    <property type="match status" value="1"/>
</dbReference>
<dbReference type="SUPFAM" id="SSF55890">
    <property type="entry name" value="Sporulation response regulatory protein Spo0B"/>
    <property type="match status" value="1"/>
</dbReference>
<evidence type="ECO:0000256" key="2">
    <source>
        <dbReference type="ARBA" id="ARBA00004651"/>
    </source>
</evidence>
<evidence type="ECO:0000259" key="16">
    <source>
        <dbReference type="PROSITE" id="PS50112"/>
    </source>
</evidence>
<dbReference type="InterPro" id="IPR003594">
    <property type="entry name" value="HATPase_dom"/>
</dbReference>
<dbReference type="SMART" id="SM00091">
    <property type="entry name" value="PAS"/>
    <property type="match status" value="1"/>
</dbReference>
<feature type="transmembrane region" description="Helical" evidence="14">
    <location>
        <begin position="7"/>
        <end position="26"/>
    </location>
</feature>
<dbReference type="PANTHER" id="PTHR43547:SF10">
    <property type="entry name" value="SENSOR HISTIDINE KINASE DCUS"/>
    <property type="match status" value="1"/>
</dbReference>
<keyword evidence="6" id="KW-0808">Transferase</keyword>
<dbReference type="RefSeq" id="WP_090479373.1">
    <property type="nucleotide sequence ID" value="NZ_LT629710.1"/>
</dbReference>
<comment type="subcellular location">
    <subcellularLocation>
        <location evidence="2">Cell membrane</location>
        <topology evidence="2">Multi-pass membrane protein</topology>
    </subcellularLocation>
</comment>
<evidence type="ECO:0000256" key="13">
    <source>
        <dbReference type="ARBA" id="ARBA00023136"/>
    </source>
</evidence>
<keyword evidence="4" id="KW-1003">Cell membrane</keyword>